<evidence type="ECO:0000313" key="2">
    <source>
        <dbReference type="Proteomes" id="UP000784294"/>
    </source>
</evidence>
<gene>
    <name evidence="1" type="ORF">PXEA_LOCUS13282</name>
</gene>
<reference evidence="1" key="1">
    <citation type="submission" date="2018-11" db="EMBL/GenBank/DDBJ databases">
        <authorList>
            <consortium name="Pathogen Informatics"/>
        </authorList>
    </citation>
    <scope>NUCLEOTIDE SEQUENCE</scope>
</reference>
<organism evidence="1 2">
    <name type="scientific">Protopolystoma xenopodis</name>
    <dbReference type="NCBI Taxonomy" id="117903"/>
    <lineage>
        <taxon>Eukaryota</taxon>
        <taxon>Metazoa</taxon>
        <taxon>Spiralia</taxon>
        <taxon>Lophotrochozoa</taxon>
        <taxon>Platyhelminthes</taxon>
        <taxon>Monogenea</taxon>
        <taxon>Polyopisthocotylea</taxon>
        <taxon>Polystomatidea</taxon>
        <taxon>Polystomatidae</taxon>
        <taxon>Protopolystoma</taxon>
    </lineage>
</organism>
<protein>
    <submittedName>
        <fullName evidence="1">Uncharacterized protein</fullName>
    </submittedName>
</protein>
<proteinExistence type="predicted"/>
<dbReference type="EMBL" id="CAAALY010043521">
    <property type="protein sequence ID" value="VEL19842.1"/>
    <property type="molecule type" value="Genomic_DNA"/>
</dbReference>
<dbReference type="AlphaFoldDB" id="A0A3S5AGN9"/>
<keyword evidence="2" id="KW-1185">Reference proteome</keyword>
<dbReference type="Proteomes" id="UP000784294">
    <property type="component" value="Unassembled WGS sequence"/>
</dbReference>
<name>A0A3S5AGN9_9PLAT</name>
<comment type="caution">
    <text evidence="1">The sequence shown here is derived from an EMBL/GenBank/DDBJ whole genome shotgun (WGS) entry which is preliminary data.</text>
</comment>
<sequence>MMSASVSSANMLLFNLSRYVDSVNLFWLGHGAHLDLAIASFCPHDDASLRRSLTLDHTTRRCLRDAHKFGHDVDHSAGVQGDAGSSPRYSVASLHGVLCWHGNWDTVFRVLPAQQAVDDSTGLRRDE</sequence>
<evidence type="ECO:0000313" key="1">
    <source>
        <dbReference type="EMBL" id="VEL19842.1"/>
    </source>
</evidence>
<accession>A0A3S5AGN9</accession>